<dbReference type="InterPro" id="IPR035901">
    <property type="entry name" value="GIY-YIG_endonuc_sf"/>
</dbReference>
<dbReference type="PANTHER" id="PTHR34477">
    <property type="entry name" value="UPF0213 PROTEIN YHBQ"/>
    <property type="match status" value="1"/>
</dbReference>
<dbReference type="PROSITE" id="PS50164">
    <property type="entry name" value="GIY_YIG"/>
    <property type="match status" value="1"/>
</dbReference>
<dbReference type="Pfam" id="PF01541">
    <property type="entry name" value="GIY-YIG"/>
    <property type="match status" value="1"/>
</dbReference>
<organism evidence="3 4">
    <name type="scientific">Candidatus Uhrbacteria bacterium RIFCSPLOWO2_01_FULL_47_25</name>
    <dbReference type="NCBI Taxonomy" id="1802402"/>
    <lineage>
        <taxon>Bacteria</taxon>
        <taxon>Candidatus Uhriibacteriota</taxon>
    </lineage>
</organism>
<dbReference type="InterPro" id="IPR000305">
    <property type="entry name" value="GIY-YIG_endonuc"/>
</dbReference>
<dbReference type="PANTHER" id="PTHR34477:SF1">
    <property type="entry name" value="UPF0213 PROTEIN YHBQ"/>
    <property type="match status" value="1"/>
</dbReference>
<gene>
    <name evidence="3" type="ORF">A2936_05415</name>
</gene>
<sequence>MKFYYVYILRSLRDERFYAGFSENLRRRIDDHNSGKNASTKYRRPLELVFYEAFLNKADAMKRERYFKTTKGKAVLKSMLIHFLQTKTKHNY</sequence>
<feature type="domain" description="GIY-YIG" evidence="2">
    <location>
        <begin position="2"/>
        <end position="92"/>
    </location>
</feature>
<proteinExistence type="inferred from homology"/>
<dbReference type="InterPro" id="IPR050190">
    <property type="entry name" value="UPF0213_domain"/>
</dbReference>
<dbReference type="EMBL" id="MGEK01000024">
    <property type="protein sequence ID" value="OGL81977.1"/>
    <property type="molecule type" value="Genomic_DNA"/>
</dbReference>
<name>A0A1F7UWE5_9BACT</name>
<dbReference type="SUPFAM" id="SSF82771">
    <property type="entry name" value="GIY-YIG endonuclease"/>
    <property type="match status" value="1"/>
</dbReference>
<protein>
    <submittedName>
        <fullName evidence="3">Excinuclease ABC subunit C</fullName>
    </submittedName>
</protein>
<evidence type="ECO:0000313" key="4">
    <source>
        <dbReference type="Proteomes" id="UP000176846"/>
    </source>
</evidence>
<reference evidence="3 4" key="1">
    <citation type="journal article" date="2016" name="Nat. Commun.">
        <title>Thousands of microbial genomes shed light on interconnected biogeochemical processes in an aquifer system.</title>
        <authorList>
            <person name="Anantharaman K."/>
            <person name="Brown C.T."/>
            <person name="Hug L.A."/>
            <person name="Sharon I."/>
            <person name="Castelle C.J."/>
            <person name="Probst A.J."/>
            <person name="Thomas B.C."/>
            <person name="Singh A."/>
            <person name="Wilkins M.J."/>
            <person name="Karaoz U."/>
            <person name="Brodie E.L."/>
            <person name="Williams K.H."/>
            <person name="Hubbard S.S."/>
            <person name="Banfield J.F."/>
        </authorList>
    </citation>
    <scope>NUCLEOTIDE SEQUENCE [LARGE SCALE GENOMIC DNA]</scope>
</reference>
<dbReference type="Gene3D" id="3.40.1440.10">
    <property type="entry name" value="GIY-YIG endonuclease"/>
    <property type="match status" value="1"/>
</dbReference>
<comment type="similarity">
    <text evidence="1">Belongs to the UPF0213 family.</text>
</comment>
<evidence type="ECO:0000259" key="2">
    <source>
        <dbReference type="PROSITE" id="PS50164"/>
    </source>
</evidence>
<dbReference type="AlphaFoldDB" id="A0A1F7UWE5"/>
<comment type="caution">
    <text evidence="3">The sequence shown here is derived from an EMBL/GenBank/DDBJ whole genome shotgun (WGS) entry which is preliminary data.</text>
</comment>
<dbReference type="CDD" id="cd10449">
    <property type="entry name" value="GIY-YIG_SLX1_like"/>
    <property type="match status" value="1"/>
</dbReference>
<evidence type="ECO:0000256" key="1">
    <source>
        <dbReference type="ARBA" id="ARBA00007435"/>
    </source>
</evidence>
<dbReference type="Proteomes" id="UP000176846">
    <property type="component" value="Unassembled WGS sequence"/>
</dbReference>
<evidence type="ECO:0000313" key="3">
    <source>
        <dbReference type="EMBL" id="OGL81977.1"/>
    </source>
</evidence>
<accession>A0A1F7UWE5</accession>